<sequence length="403" mass="45013">MSKKSSRLRAVLPGALAALYIQTHSSTWPSPRNPTAAMATNRTLPIYTEELAKVATRPGSWQCPALNGGRSLDDDDGEVFAFVHVYKTAGTTMRNFSSELAYSCRRTWILLVKCTGVLPSSIRSRGEWEPCMVKVVVDGRGRDEDKDNANSHLGKMSNPRIEESVDIFGGHFRLGTGDYVGGVRYIVFLRDPIERYVSGILYQNKVRRRVESLERVVNRIKERIANARENDRYWDKSLDYLLTPAQRDSKTNGTSSSTVAMPSSGAEAWAMLAIENLLKYNVIVGMSERMPKSLAILRHVFLPRRENVPEENTRAAEAESVFEKFGNLTSDAHHANKSEKNNVSTSAVIVELAKDEKHVLRMEEFVKYERMITDFAWTMHDLQYDCVIRGGGAGGGGGGSQIN</sequence>
<protein>
    <recommendedName>
        <fullName evidence="4">Sulfotransferase</fullName>
    </recommendedName>
</protein>
<accession>A0ABD3QJI2</accession>
<dbReference type="InterPro" id="IPR005331">
    <property type="entry name" value="Sulfotransferase"/>
</dbReference>
<name>A0ABD3QJI2_9STRA</name>
<proteinExistence type="predicted"/>
<comment type="caution">
    <text evidence="2">The sequence shown here is derived from an EMBL/GenBank/DDBJ whole genome shotgun (WGS) entry which is preliminary data.</text>
</comment>
<evidence type="ECO:0000256" key="1">
    <source>
        <dbReference type="SAM" id="Coils"/>
    </source>
</evidence>
<keyword evidence="3" id="KW-1185">Reference proteome</keyword>
<dbReference type="EMBL" id="JALLAZ020000214">
    <property type="protein sequence ID" value="KAL3800517.1"/>
    <property type="molecule type" value="Genomic_DNA"/>
</dbReference>
<dbReference type="Pfam" id="PF03567">
    <property type="entry name" value="Sulfotransfer_2"/>
    <property type="match status" value="1"/>
</dbReference>
<reference evidence="2 3" key="1">
    <citation type="submission" date="2024-10" db="EMBL/GenBank/DDBJ databases">
        <title>Updated reference genomes for cyclostephanoid diatoms.</title>
        <authorList>
            <person name="Roberts W.R."/>
            <person name="Alverson A.J."/>
        </authorList>
    </citation>
    <scope>NUCLEOTIDE SEQUENCE [LARGE SCALE GENOMIC DNA]</scope>
    <source>
        <strain evidence="2 3">AJA276-08</strain>
    </source>
</reference>
<dbReference type="Proteomes" id="UP001530315">
    <property type="component" value="Unassembled WGS sequence"/>
</dbReference>
<dbReference type="InterPro" id="IPR027417">
    <property type="entry name" value="P-loop_NTPase"/>
</dbReference>
<gene>
    <name evidence="2" type="ORF">ACHAW5_009027</name>
</gene>
<dbReference type="Gene3D" id="3.40.50.300">
    <property type="entry name" value="P-loop containing nucleotide triphosphate hydrolases"/>
    <property type="match status" value="1"/>
</dbReference>
<evidence type="ECO:0008006" key="4">
    <source>
        <dbReference type="Google" id="ProtNLM"/>
    </source>
</evidence>
<organism evidence="2 3">
    <name type="scientific">Stephanodiscus triporus</name>
    <dbReference type="NCBI Taxonomy" id="2934178"/>
    <lineage>
        <taxon>Eukaryota</taxon>
        <taxon>Sar</taxon>
        <taxon>Stramenopiles</taxon>
        <taxon>Ochrophyta</taxon>
        <taxon>Bacillariophyta</taxon>
        <taxon>Coscinodiscophyceae</taxon>
        <taxon>Thalassiosirophycidae</taxon>
        <taxon>Stephanodiscales</taxon>
        <taxon>Stephanodiscaceae</taxon>
        <taxon>Stephanodiscus</taxon>
    </lineage>
</organism>
<evidence type="ECO:0000313" key="2">
    <source>
        <dbReference type="EMBL" id="KAL3800517.1"/>
    </source>
</evidence>
<feature type="coiled-coil region" evidence="1">
    <location>
        <begin position="203"/>
        <end position="230"/>
    </location>
</feature>
<evidence type="ECO:0000313" key="3">
    <source>
        <dbReference type="Proteomes" id="UP001530315"/>
    </source>
</evidence>
<dbReference type="AlphaFoldDB" id="A0ABD3QJI2"/>
<keyword evidence="1" id="KW-0175">Coiled coil</keyword>